<proteinExistence type="predicted"/>
<keyword evidence="2" id="KW-1185">Reference proteome</keyword>
<dbReference type="AlphaFoldDB" id="A0A5B7I8U2"/>
<reference evidence="1 2" key="1">
    <citation type="submission" date="2019-05" db="EMBL/GenBank/DDBJ databases">
        <title>Another draft genome of Portunus trituberculatus and its Hox gene families provides insights of decapod evolution.</title>
        <authorList>
            <person name="Jeong J.-H."/>
            <person name="Song I."/>
            <person name="Kim S."/>
            <person name="Choi T."/>
            <person name="Kim D."/>
            <person name="Ryu S."/>
            <person name="Kim W."/>
        </authorList>
    </citation>
    <scope>NUCLEOTIDE SEQUENCE [LARGE SCALE GENOMIC DNA]</scope>
    <source>
        <tissue evidence="1">Muscle</tissue>
    </source>
</reference>
<protein>
    <submittedName>
        <fullName evidence="1">Uncharacterized protein</fullName>
    </submittedName>
</protein>
<sequence length="72" mass="8025">MVAVAVGTISPLFHLREIKFPRRISSPRQPLPSVVVFTPQRAKLYSSGDALQGVIRLPGELTFSPYYARIKV</sequence>
<dbReference type="Proteomes" id="UP000324222">
    <property type="component" value="Unassembled WGS sequence"/>
</dbReference>
<organism evidence="1 2">
    <name type="scientific">Portunus trituberculatus</name>
    <name type="common">Swimming crab</name>
    <name type="synonym">Neptunus trituberculatus</name>
    <dbReference type="NCBI Taxonomy" id="210409"/>
    <lineage>
        <taxon>Eukaryota</taxon>
        <taxon>Metazoa</taxon>
        <taxon>Ecdysozoa</taxon>
        <taxon>Arthropoda</taxon>
        <taxon>Crustacea</taxon>
        <taxon>Multicrustacea</taxon>
        <taxon>Malacostraca</taxon>
        <taxon>Eumalacostraca</taxon>
        <taxon>Eucarida</taxon>
        <taxon>Decapoda</taxon>
        <taxon>Pleocyemata</taxon>
        <taxon>Brachyura</taxon>
        <taxon>Eubrachyura</taxon>
        <taxon>Portunoidea</taxon>
        <taxon>Portunidae</taxon>
        <taxon>Portuninae</taxon>
        <taxon>Portunus</taxon>
    </lineage>
</organism>
<evidence type="ECO:0000313" key="1">
    <source>
        <dbReference type="EMBL" id="MPC81841.1"/>
    </source>
</evidence>
<evidence type="ECO:0000313" key="2">
    <source>
        <dbReference type="Proteomes" id="UP000324222"/>
    </source>
</evidence>
<comment type="caution">
    <text evidence="1">The sequence shown here is derived from an EMBL/GenBank/DDBJ whole genome shotgun (WGS) entry which is preliminary data.</text>
</comment>
<dbReference type="EMBL" id="VSRR010058165">
    <property type="protein sequence ID" value="MPC81841.1"/>
    <property type="molecule type" value="Genomic_DNA"/>
</dbReference>
<accession>A0A5B7I8U2</accession>
<gene>
    <name evidence="1" type="ORF">E2C01_076477</name>
</gene>
<name>A0A5B7I8U2_PORTR</name>